<name>A0AAV4N0U0_CAEEX</name>
<evidence type="ECO:0000256" key="1">
    <source>
        <dbReference type="SAM" id="MobiDB-lite"/>
    </source>
</evidence>
<dbReference type="AlphaFoldDB" id="A0AAV4N0U0"/>
<gene>
    <name evidence="2" type="ORF">CEXT_78071</name>
</gene>
<feature type="compositionally biased region" description="Polar residues" evidence="1">
    <location>
        <begin position="35"/>
        <end position="52"/>
    </location>
</feature>
<accession>A0AAV4N0U0</accession>
<comment type="caution">
    <text evidence="2">The sequence shown here is derived from an EMBL/GenBank/DDBJ whole genome shotgun (WGS) entry which is preliminary data.</text>
</comment>
<keyword evidence="3" id="KW-1185">Reference proteome</keyword>
<feature type="region of interest" description="Disordered" evidence="1">
    <location>
        <begin position="24"/>
        <end position="54"/>
    </location>
</feature>
<organism evidence="2 3">
    <name type="scientific">Caerostris extrusa</name>
    <name type="common">Bark spider</name>
    <name type="synonym">Caerostris bankana</name>
    <dbReference type="NCBI Taxonomy" id="172846"/>
    <lineage>
        <taxon>Eukaryota</taxon>
        <taxon>Metazoa</taxon>
        <taxon>Ecdysozoa</taxon>
        <taxon>Arthropoda</taxon>
        <taxon>Chelicerata</taxon>
        <taxon>Arachnida</taxon>
        <taxon>Araneae</taxon>
        <taxon>Araneomorphae</taxon>
        <taxon>Entelegynae</taxon>
        <taxon>Araneoidea</taxon>
        <taxon>Araneidae</taxon>
        <taxon>Caerostris</taxon>
    </lineage>
</organism>
<dbReference type="Proteomes" id="UP001054945">
    <property type="component" value="Unassembled WGS sequence"/>
</dbReference>
<proteinExistence type="predicted"/>
<reference evidence="2 3" key="1">
    <citation type="submission" date="2021-06" db="EMBL/GenBank/DDBJ databases">
        <title>Caerostris extrusa draft genome.</title>
        <authorList>
            <person name="Kono N."/>
            <person name="Arakawa K."/>
        </authorList>
    </citation>
    <scope>NUCLEOTIDE SEQUENCE [LARGE SCALE GENOMIC DNA]</scope>
</reference>
<dbReference type="EMBL" id="BPLR01002775">
    <property type="protein sequence ID" value="GIX77628.1"/>
    <property type="molecule type" value="Genomic_DNA"/>
</dbReference>
<protein>
    <submittedName>
        <fullName evidence="2">Uncharacterized protein</fullName>
    </submittedName>
</protein>
<evidence type="ECO:0000313" key="3">
    <source>
        <dbReference type="Proteomes" id="UP001054945"/>
    </source>
</evidence>
<sequence length="135" mass="14825">MQILSAAPKKGAKEEHILRRQKSGTPPNLIISRSKGLTESGNNKASDTSRSPTMLGDTCQLFQALGTINDCLGGNFLFVTLTLFRRIQIKKARSSVHGNFYSVSCFAFLGSLGRCAFEFLMGNDRLPGSFWGSFR</sequence>
<evidence type="ECO:0000313" key="2">
    <source>
        <dbReference type="EMBL" id="GIX77628.1"/>
    </source>
</evidence>